<evidence type="ECO:0000313" key="2">
    <source>
        <dbReference type="EMBL" id="OQR83284.1"/>
    </source>
</evidence>
<dbReference type="Proteomes" id="UP000243579">
    <property type="component" value="Unassembled WGS sequence"/>
</dbReference>
<gene>
    <name evidence="2" type="ORF">ACHHYP_14910</name>
</gene>
<sequence>MPYNRPPPEQRSRQPDRFYSVAQATAYHSDANASIQRDLTLLALSLLPPAAATGRLLDIGCGSGLSTAHLPPHAVGIDMSLSMLQIAAASSESSFVCGAAFALPFRDAQFDHAVSISMLQWLSEKQLVRFFQELSRVMEPTGTAVFQVYPLDLAHAAEMVAAAQATQKCATLVADFPHTNSALKWFLCVEPQRSAETTCERCPLARRLHGTCAYRFRVARRLAPGRLLHEHLQYAWHAYRKVARRRVLESSDAPPPKKHKKERSIFPNEEALVVALEAALGERLTLDALKAASDTVVNLVHATYTAVEAAVEP</sequence>
<dbReference type="InterPro" id="IPR013216">
    <property type="entry name" value="Methyltransf_11"/>
</dbReference>
<dbReference type="PANTHER" id="PTHR12734:SF0">
    <property type="entry name" value="18S RRNA (GUANINE-N(7))-METHYLTRANSFERASE-RELATED"/>
    <property type="match status" value="1"/>
</dbReference>
<dbReference type="GO" id="GO:0005730">
    <property type="term" value="C:nucleolus"/>
    <property type="evidence" value="ECO:0007669"/>
    <property type="project" value="TreeGrafter"/>
</dbReference>
<dbReference type="SUPFAM" id="SSF53335">
    <property type="entry name" value="S-adenosyl-L-methionine-dependent methyltransferases"/>
    <property type="match status" value="1"/>
</dbReference>
<comment type="caution">
    <text evidence="2">The sequence shown here is derived from an EMBL/GenBank/DDBJ whole genome shotgun (WGS) entry which is preliminary data.</text>
</comment>
<feature type="domain" description="Methyltransferase type 11" evidence="1">
    <location>
        <begin position="57"/>
        <end position="146"/>
    </location>
</feature>
<proteinExistence type="predicted"/>
<dbReference type="STRING" id="1202772.A0A1V9YC41"/>
<reference evidence="2 3" key="1">
    <citation type="journal article" date="2014" name="Genome Biol. Evol.">
        <title>The secreted proteins of Achlya hypogyna and Thraustotheca clavata identify the ancestral oomycete secretome and reveal gene acquisitions by horizontal gene transfer.</title>
        <authorList>
            <person name="Misner I."/>
            <person name="Blouin N."/>
            <person name="Leonard G."/>
            <person name="Richards T.A."/>
            <person name="Lane C.E."/>
        </authorList>
    </citation>
    <scope>NUCLEOTIDE SEQUENCE [LARGE SCALE GENOMIC DNA]</scope>
    <source>
        <strain evidence="2 3">ATCC 48635</strain>
    </source>
</reference>
<evidence type="ECO:0000313" key="3">
    <source>
        <dbReference type="Proteomes" id="UP000243579"/>
    </source>
</evidence>
<dbReference type="InterPro" id="IPR039769">
    <property type="entry name" value="Bud23-like"/>
</dbReference>
<organism evidence="2 3">
    <name type="scientific">Achlya hypogyna</name>
    <name type="common">Oomycete</name>
    <name type="synonym">Protoachlya hypogyna</name>
    <dbReference type="NCBI Taxonomy" id="1202772"/>
    <lineage>
        <taxon>Eukaryota</taxon>
        <taxon>Sar</taxon>
        <taxon>Stramenopiles</taxon>
        <taxon>Oomycota</taxon>
        <taxon>Saprolegniomycetes</taxon>
        <taxon>Saprolegniales</taxon>
        <taxon>Achlyaceae</taxon>
        <taxon>Achlya</taxon>
    </lineage>
</organism>
<dbReference type="GO" id="GO:0016435">
    <property type="term" value="F:rRNA (guanine) methyltransferase activity"/>
    <property type="evidence" value="ECO:0007669"/>
    <property type="project" value="InterPro"/>
</dbReference>
<dbReference type="EMBL" id="JNBR01002249">
    <property type="protein sequence ID" value="OQR83284.1"/>
    <property type="molecule type" value="Genomic_DNA"/>
</dbReference>
<dbReference type="InterPro" id="IPR029063">
    <property type="entry name" value="SAM-dependent_MTases_sf"/>
</dbReference>
<evidence type="ECO:0000259" key="1">
    <source>
        <dbReference type="Pfam" id="PF08241"/>
    </source>
</evidence>
<accession>A0A1V9YC41</accession>
<name>A0A1V9YC41_ACHHY</name>
<dbReference type="GO" id="GO:0070476">
    <property type="term" value="P:rRNA (guanine-N7)-methylation"/>
    <property type="evidence" value="ECO:0007669"/>
    <property type="project" value="InterPro"/>
</dbReference>
<keyword evidence="3" id="KW-1185">Reference proteome</keyword>
<protein>
    <recommendedName>
        <fullName evidence="1">Methyltransferase type 11 domain-containing protein</fullName>
    </recommendedName>
</protein>
<dbReference type="PANTHER" id="PTHR12734">
    <property type="entry name" value="METHYLTRANSFERASE-RELATED"/>
    <property type="match status" value="1"/>
</dbReference>
<dbReference type="AlphaFoldDB" id="A0A1V9YC41"/>
<dbReference type="Pfam" id="PF08241">
    <property type="entry name" value="Methyltransf_11"/>
    <property type="match status" value="1"/>
</dbReference>
<dbReference type="OrthoDB" id="506498at2759"/>
<dbReference type="CDD" id="cd02440">
    <property type="entry name" value="AdoMet_MTases"/>
    <property type="match status" value="1"/>
</dbReference>
<dbReference type="Gene3D" id="3.40.50.150">
    <property type="entry name" value="Vaccinia Virus protein VP39"/>
    <property type="match status" value="1"/>
</dbReference>